<dbReference type="CDD" id="cd11068">
    <property type="entry name" value="CYP120A1"/>
    <property type="match status" value="1"/>
</dbReference>
<keyword evidence="22" id="KW-1185">Reference proteome</keyword>
<evidence type="ECO:0000256" key="9">
    <source>
        <dbReference type="ARBA" id="ARBA00022723"/>
    </source>
</evidence>
<evidence type="ECO:0000256" key="18">
    <source>
        <dbReference type="PIRSR" id="PIRSR602401-1"/>
    </source>
</evidence>
<dbReference type="Pfam" id="PF00175">
    <property type="entry name" value="NAD_binding_1"/>
    <property type="match status" value="1"/>
</dbReference>
<keyword evidence="6 18" id="KW-0349">Heme</keyword>
<dbReference type="Gene3D" id="1.20.990.10">
    <property type="entry name" value="NADPH-cytochrome p450 Reductase, Chain A, domain 3"/>
    <property type="match status" value="1"/>
</dbReference>
<evidence type="ECO:0000313" key="23">
    <source>
        <dbReference type="RefSeq" id="XP_030977983.1"/>
    </source>
</evidence>
<evidence type="ECO:0000256" key="1">
    <source>
        <dbReference type="ARBA" id="ARBA00001917"/>
    </source>
</evidence>
<dbReference type="InterPro" id="IPR039261">
    <property type="entry name" value="FNR_nucleotide-bd"/>
</dbReference>
<evidence type="ECO:0000256" key="15">
    <source>
        <dbReference type="ARBA" id="ARBA00023033"/>
    </source>
</evidence>
<dbReference type="GO" id="GO:0005506">
    <property type="term" value="F:iron ion binding"/>
    <property type="evidence" value="ECO:0007669"/>
    <property type="project" value="InterPro"/>
</dbReference>
<evidence type="ECO:0000259" key="21">
    <source>
        <dbReference type="PROSITE" id="PS51384"/>
    </source>
</evidence>
<dbReference type="Proteomes" id="UP000515153">
    <property type="component" value="Unplaced"/>
</dbReference>
<keyword evidence="12" id="KW-0249">Electron transport</keyword>
<sequence>MTGNKMADGNSDVGNTLPSSTASSTAKEQKHHPGPRRVASSMLGRLCPVLSSSTARAPPPTGLENETENDKEATTTTTTTTMAKDAPPKSEEEKLTLVPIPEPKGLPVLGHVTLIDKDLPVKSYYDYAQKMGPIYKMSFFTLDFVILSNHELTHEVCDDKRFKKCIENEIAELRWGTGDGLFTSRGEEEENWGIAHRVLVPAFGPLTIRNMFPEMHDIASQLALKWARHGAQAPINIAEDFTRLAMDTIALCAMGFRFNSYYRSDVHPFIDAMYSFLRAAGLRITRPPGLPALFFRKADKKFAKDIALLRETAEEVIRSRNAEVEARGPGDGTPPRKDLLTAMLEGVDKKTGKKMTEDSIVDNLITFLIAGHETTASTLAFTVYRLLAHPEVYRKAQDEIDQVVGKGELTINHLAKLKYISAVIRETMRFNPPIPFLAREALTDTVVGGKYPVKAGLQFATLIELVQRDPAAYGADADEFKPERMLDGPFDERMKKFPHCWMPFGTGVRACIGRPFAWQEMLLALALLLQNFKFVKHDPGYELKVSQTLTLKPDGFVVRAMLRDCMTPGMLESRLAGVGGSKGSAKQGTEDTDTNANPDGAGPGTAHQTPYSTGLKPLTVLYGSNSGTCEFMAQRLAADAARHGFAAAIDTLDAATEALPTDRPVVIITASYEGEPTHNAAHFAKWLESLAGKTGAFRGVRYAVFGCGHRDWVKTFHKVPKMIDERLAALGAERLVEMGCTDAKERDMFSDFEAWEDDIFWPAVGDGVEQGRVGGSETTESSEGLLQVTLSTPRATILHQDVQEAKVVSVRALTHRDDADGRTGGTGNVGKGHVEVQLPPGTQYCTGDYLAVLPHNPRTTVARVMRRFGLAWDAHASIRAPGPTVLPTGGSVPVAELLTSYVELGVVASRRNILTLAGAATDPAVKAKLENLASDGYEELVKDKQLSVLSIAEQFPDLEIPLGTFITLLPPMRVRQYSISSSPLANPTTASITYSVLDSPSTSGHGRHVGVCSSYLATLEPGQKVQVSVRPGAVGFRPPPPSPSDAAPTTPVVMIAAGTGIAPFRAFLQERAEMLRNGRVLAPAVLFFGCRGPGDEDLYRDELDAWEEEGVLDGVFRAYSRDHAAEGAGCRYVQDRVRAERRRVGEMWEQGARVYVCGSAKMGEGVKDAMLSIIIERSREANGEEMGADEAEEYFQSMRNQRYAVDVFD</sequence>
<evidence type="ECO:0000256" key="4">
    <source>
        <dbReference type="ARBA" id="ARBA00010018"/>
    </source>
</evidence>
<dbReference type="InterPro" id="IPR008254">
    <property type="entry name" value="Flavodoxin/NO_synth"/>
</dbReference>
<reference evidence="23" key="1">
    <citation type="journal article" date="2019" name="Mol. Biol. Evol.">
        <title>Blast fungal genomes show frequent chromosomal changes, gene gains and losses, and effector gene turnover.</title>
        <authorList>
            <person name="Gomez Luciano L.B."/>
            <person name="Jason Tsai I."/>
            <person name="Chuma I."/>
            <person name="Tosa Y."/>
            <person name="Chen Y.H."/>
            <person name="Li J.Y."/>
            <person name="Li M.Y."/>
            <person name="Jade Lu M.Y."/>
            <person name="Nakayashiki H."/>
            <person name="Li W.H."/>
        </authorList>
    </citation>
    <scope>NUCLEOTIDE SEQUENCE</scope>
    <source>
        <strain evidence="23">NI907</strain>
    </source>
</reference>
<dbReference type="CDD" id="cd06206">
    <property type="entry name" value="bifunctional_CYPOR"/>
    <property type="match status" value="1"/>
</dbReference>
<feature type="binding site" description="axial binding residue" evidence="18">
    <location>
        <position position="511"/>
    </location>
    <ligand>
        <name>heme</name>
        <dbReference type="ChEBI" id="CHEBI:30413"/>
    </ligand>
    <ligandPart>
        <name>Fe</name>
        <dbReference type="ChEBI" id="CHEBI:18248"/>
    </ligandPart>
</feature>
<accession>A0A6P8ASV1</accession>
<dbReference type="GeneID" id="41964073"/>
<evidence type="ECO:0000256" key="13">
    <source>
        <dbReference type="ARBA" id="ARBA00023002"/>
    </source>
</evidence>
<feature type="compositionally biased region" description="Polar residues" evidence="19">
    <location>
        <begin position="12"/>
        <end position="26"/>
    </location>
</feature>
<keyword evidence="10" id="KW-0274">FAD</keyword>
<evidence type="ECO:0008006" key="24">
    <source>
        <dbReference type="Google" id="ProtNLM"/>
    </source>
</evidence>
<dbReference type="RefSeq" id="XP_030977983.1">
    <property type="nucleotide sequence ID" value="XM_031129165.1"/>
</dbReference>
<evidence type="ECO:0000256" key="10">
    <source>
        <dbReference type="ARBA" id="ARBA00022827"/>
    </source>
</evidence>
<evidence type="ECO:0000256" key="2">
    <source>
        <dbReference type="ARBA" id="ARBA00001971"/>
    </source>
</evidence>
<dbReference type="Pfam" id="PF00067">
    <property type="entry name" value="p450"/>
    <property type="match status" value="1"/>
</dbReference>
<reference evidence="23" key="3">
    <citation type="submission" date="2025-08" db="UniProtKB">
        <authorList>
            <consortium name="RefSeq"/>
        </authorList>
    </citation>
    <scope>IDENTIFICATION</scope>
    <source>
        <strain evidence="23">NI907</strain>
    </source>
</reference>
<evidence type="ECO:0000256" key="7">
    <source>
        <dbReference type="ARBA" id="ARBA00022630"/>
    </source>
</evidence>
<organism evidence="22 23">
    <name type="scientific">Pyricularia grisea</name>
    <name type="common">Crabgrass-specific blast fungus</name>
    <name type="synonym">Magnaporthe grisea</name>
    <dbReference type="NCBI Taxonomy" id="148305"/>
    <lineage>
        <taxon>Eukaryota</taxon>
        <taxon>Fungi</taxon>
        <taxon>Dikarya</taxon>
        <taxon>Ascomycota</taxon>
        <taxon>Pezizomycotina</taxon>
        <taxon>Sordariomycetes</taxon>
        <taxon>Sordariomycetidae</taxon>
        <taxon>Magnaporthales</taxon>
        <taxon>Pyriculariaceae</taxon>
        <taxon>Pyricularia</taxon>
    </lineage>
</organism>
<dbReference type="Gene3D" id="3.40.50.80">
    <property type="entry name" value="Nucleotide-binding domain of ferredoxin-NADP reductase (FNR) module"/>
    <property type="match status" value="1"/>
</dbReference>
<name>A0A6P8ASV1_PYRGI</name>
<dbReference type="GO" id="GO:0020037">
    <property type="term" value="F:heme binding"/>
    <property type="evidence" value="ECO:0007669"/>
    <property type="project" value="InterPro"/>
</dbReference>
<dbReference type="GO" id="GO:0003958">
    <property type="term" value="F:NADPH-hemoprotein reductase activity"/>
    <property type="evidence" value="ECO:0007669"/>
    <property type="project" value="UniProtKB-EC"/>
</dbReference>
<proteinExistence type="inferred from homology"/>
<dbReference type="SUPFAM" id="SSF63380">
    <property type="entry name" value="Riboflavin synthase domain-like"/>
    <property type="match status" value="1"/>
</dbReference>
<evidence type="ECO:0000256" key="17">
    <source>
        <dbReference type="ARBA" id="ARBA00049342"/>
    </source>
</evidence>
<feature type="region of interest" description="Disordered" evidence="19">
    <location>
        <begin position="1"/>
        <end position="93"/>
    </location>
</feature>
<evidence type="ECO:0000256" key="11">
    <source>
        <dbReference type="ARBA" id="ARBA00022857"/>
    </source>
</evidence>
<evidence type="ECO:0000256" key="14">
    <source>
        <dbReference type="ARBA" id="ARBA00023004"/>
    </source>
</evidence>
<dbReference type="Gene3D" id="2.40.30.10">
    <property type="entry name" value="Translation factors"/>
    <property type="match status" value="1"/>
</dbReference>
<feature type="region of interest" description="Disordered" evidence="19">
    <location>
        <begin position="576"/>
        <end position="609"/>
    </location>
</feature>
<dbReference type="InterPro" id="IPR002401">
    <property type="entry name" value="Cyt_P450_E_grp-I"/>
</dbReference>
<dbReference type="GO" id="GO:0005829">
    <property type="term" value="C:cytosol"/>
    <property type="evidence" value="ECO:0007669"/>
    <property type="project" value="TreeGrafter"/>
</dbReference>
<dbReference type="SUPFAM" id="SSF48264">
    <property type="entry name" value="Cytochrome P450"/>
    <property type="match status" value="1"/>
</dbReference>
<comment type="similarity">
    <text evidence="4">In the N-terminal section; belongs to the cytochrome P450 family.</text>
</comment>
<dbReference type="InterPro" id="IPR003097">
    <property type="entry name" value="CysJ-like_FAD-binding"/>
</dbReference>
<dbReference type="SUPFAM" id="SSF52343">
    <property type="entry name" value="Ferredoxin reductase-like, C-terminal NADP-linked domain"/>
    <property type="match status" value="1"/>
</dbReference>
<keyword evidence="5" id="KW-0813">Transport</keyword>
<dbReference type="PANTHER" id="PTHR19384:SF127">
    <property type="entry name" value="BIFUNCTIONAL CYTOCHROME P450_NADPH--P450 REDUCTASE"/>
    <property type="match status" value="1"/>
</dbReference>
<keyword evidence="11" id="KW-0521">NADP</keyword>
<comment type="catalytic activity">
    <reaction evidence="17">
        <text>2 oxidized [cytochrome P450] + NADPH = 2 reduced [cytochrome P450] + NADP(+) + H(+)</text>
        <dbReference type="Rhea" id="RHEA:24040"/>
        <dbReference type="Rhea" id="RHEA-COMP:14627"/>
        <dbReference type="Rhea" id="RHEA-COMP:14628"/>
        <dbReference type="ChEBI" id="CHEBI:15378"/>
        <dbReference type="ChEBI" id="CHEBI:55376"/>
        <dbReference type="ChEBI" id="CHEBI:57783"/>
        <dbReference type="ChEBI" id="CHEBI:58349"/>
        <dbReference type="ChEBI" id="CHEBI:60344"/>
        <dbReference type="EC" id="1.6.2.4"/>
    </reaction>
</comment>
<keyword evidence="9 18" id="KW-0479">Metal-binding</keyword>
<evidence type="ECO:0000256" key="12">
    <source>
        <dbReference type="ARBA" id="ARBA00022982"/>
    </source>
</evidence>
<evidence type="ECO:0000256" key="16">
    <source>
        <dbReference type="ARBA" id="ARBA00047827"/>
    </source>
</evidence>
<dbReference type="PROSITE" id="PS50902">
    <property type="entry name" value="FLAVODOXIN_LIKE"/>
    <property type="match status" value="1"/>
</dbReference>
<dbReference type="PRINTS" id="PR00463">
    <property type="entry name" value="EP450I"/>
</dbReference>
<evidence type="ECO:0000256" key="6">
    <source>
        <dbReference type="ARBA" id="ARBA00022617"/>
    </source>
</evidence>
<comment type="catalytic activity">
    <reaction evidence="16">
        <text>an organic molecule + reduced [NADPH--hemoprotein reductase] + O2 = an alcohol + oxidized [NADPH--hemoprotein reductase] + H2O + H(+)</text>
        <dbReference type="Rhea" id="RHEA:17149"/>
        <dbReference type="Rhea" id="RHEA-COMP:11964"/>
        <dbReference type="Rhea" id="RHEA-COMP:11965"/>
        <dbReference type="ChEBI" id="CHEBI:15377"/>
        <dbReference type="ChEBI" id="CHEBI:15378"/>
        <dbReference type="ChEBI" id="CHEBI:15379"/>
        <dbReference type="ChEBI" id="CHEBI:30879"/>
        <dbReference type="ChEBI" id="CHEBI:57618"/>
        <dbReference type="ChEBI" id="CHEBI:58210"/>
        <dbReference type="ChEBI" id="CHEBI:142491"/>
        <dbReference type="EC" id="1.14.14.1"/>
    </reaction>
</comment>
<comment type="cofactor">
    <cofactor evidence="3">
        <name>FAD</name>
        <dbReference type="ChEBI" id="CHEBI:57692"/>
    </cofactor>
</comment>
<dbReference type="PANTHER" id="PTHR19384">
    <property type="entry name" value="NITRIC OXIDE SYNTHASE-RELATED"/>
    <property type="match status" value="1"/>
</dbReference>
<protein>
    <recommendedName>
        <fullName evidence="24">Cytochrome P450</fullName>
    </recommendedName>
</protein>
<dbReference type="PROSITE" id="PS00086">
    <property type="entry name" value="CYTOCHROME_P450"/>
    <property type="match status" value="1"/>
</dbReference>
<keyword evidence="13" id="KW-0560">Oxidoreductase</keyword>
<keyword evidence="7" id="KW-0285">Flavoprotein</keyword>
<dbReference type="InterPro" id="IPR023173">
    <property type="entry name" value="NADPH_Cyt_P450_Rdtase_alpha"/>
</dbReference>
<gene>
    <name evidence="23" type="ORF">PgNI_09177</name>
</gene>
<evidence type="ECO:0000256" key="19">
    <source>
        <dbReference type="SAM" id="MobiDB-lite"/>
    </source>
</evidence>
<feature type="domain" description="Flavodoxin-like" evidence="20">
    <location>
        <begin position="618"/>
        <end position="760"/>
    </location>
</feature>
<dbReference type="InterPro" id="IPR036396">
    <property type="entry name" value="Cyt_P450_sf"/>
</dbReference>
<dbReference type="InterPro" id="IPR029039">
    <property type="entry name" value="Flavoprotein-like_sf"/>
</dbReference>
<dbReference type="InterPro" id="IPR001433">
    <property type="entry name" value="OxRdtase_FAD/NAD-bd"/>
</dbReference>
<dbReference type="SUPFAM" id="SSF52218">
    <property type="entry name" value="Flavoproteins"/>
    <property type="match status" value="1"/>
</dbReference>
<dbReference type="FunFam" id="1.10.630.10:FF:000040">
    <property type="entry name" value="Bifunctional cytochrome P450/NADPH--P450 reductase"/>
    <property type="match status" value="1"/>
</dbReference>
<dbReference type="InterPro" id="IPR017938">
    <property type="entry name" value="Riboflavin_synthase-like_b-brl"/>
</dbReference>
<dbReference type="PRINTS" id="PR00385">
    <property type="entry name" value="P450"/>
</dbReference>
<evidence type="ECO:0000256" key="8">
    <source>
        <dbReference type="ARBA" id="ARBA00022643"/>
    </source>
</evidence>
<evidence type="ECO:0000256" key="5">
    <source>
        <dbReference type="ARBA" id="ARBA00022448"/>
    </source>
</evidence>
<dbReference type="InterPro" id="IPR017972">
    <property type="entry name" value="Cyt_P450_CS"/>
</dbReference>
<comment type="cofactor">
    <cofactor evidence="1">
        <name>FMN</name>
        <dbReference type="ChEBI" id="CHEBI:58210"/>
    </cofactor>
</comment>
<dbReference type="KEGG" id="pgri:PgNI_09177"/>
<dbReference type="Gene3D" id="1.10.630.10">
    <property type="entry name" value="Cytochrome P450"/>
    <property type="match status" value="1"/>
</dbReference>
<dbReference type="Gene3D" id="3.40.50.360">
    <property type="match status" value="1"/>
</dbReference>
<reference evidence="23" key="2">
    <citation type="submission" date="2019-10" db="EMBL/GenBank/DDBJ databases">
        <authorList>
            <consortium name="NCBI Genome Project"/>
        </authorList>
    </citation>
    <scope>NUCLEOTIDE SEQUENCE</scope>
    <source>
        <strain evidence="23">NI907</strain>
    </source>
</reference>
<dbReference type="InterPro" id="IPR001128">
    <property type="entry name" value="Cyt_P450"/>
</dbReference>
<dbReference type="AlphaFoldDB" id="A0A6P8ASV1"/>
<evidence type="ECO:0000256" key="3">
    <source>
        <dbReference type="ARBA" id="ARBA00001974"/>
    </source>
</evidence>
<comment type="cofactor">
    <cofactor evidence="2 18">
        <name>heme</name>
        <dbReference type="ChEBI" id="CHEBI:30413"/>
    </cofactor>
</comment>
<evidence type="ECO:0000259" key="20">
    <source>
        <dbReference type="PROSITE" id="PS50902"/>
    </source>
</evidence>
<keyword evidence="8" id="KW-0288">FMN</keyword>
<dbReference type="GO" id="GO:0050660">
    <property type="term" value="F:flavin adenine dinucleotide binding"/>
    <property type="evidence" value="ECO:0007669"/>
    <property type="project" value="TreeGrafter"/>
</dbReference>
<dbReference type="FunFam" id="2.40.30.10:FF:000198">
    <property type="entry name" value="Bifunctional cytochrome P450/NADPH--P450 reductase"/>
    <property type="match status" value="1"/>
</dbReference>
<dbReference type="GO" id="GO:0016712">
    <property type="term" value="F:oxidoreductase activity, acting on paired donors, with incorporation or reduction of molecular oxygen, reduced flavin or flavoprotein as one donor, and incorporation of one atom of oxygen"/>
    <property type="evidence" value="ECO:0007669"/>
    <property type="project" value="UniProtKB-EC"/>
</dbReference>
<keyword evidence="15" id="KW-0503">Monooxygenase</keyword>
<dbReference type="InterPro" id="IPR017927">
    <property type="entry name" value="FAD-bd_FR_type"/>
</dbReference>
<evidence type="ECO:0000313" key="22">
    <source>
        <dbReference type="Proteomes" id="UP000515153"/>
    </source>
</evidence>
<feature type="domain" description="FAD-binding FR-type" evidence="21">
    <location>
        <begin position="800"/>
        <end position="1039"/>
    </location>
</feature>
<dbReference type="Pfam" id="PF00258">
    <property type="entry name" value="Flavodoxin_1"/>
    <property type="match status" value="1"/>
</dbReference>
<keyword evidence="14 18" id="KW-0408">Iron</keyword>
<dbReference type="GO" id="GO:0010181">
    <property type="term" value="F:FMN binding"/>
    <property type="evidence" value="ECO:0007669"/>
    <property type="project" value="InterPro"/>
</dbReference>
<dbReference type="Pfam" id="PF00667">
    <property type="entry name" value="FAD_binding_1"/>
    <property type="match status" value="1"/>
</dbReference>
<dbReference type="PROSITE" id="PS51384">
    <property type="entry name" value="FAD_FR"/>
    <property type="match status" value="1"/>
</dbReference>